<dbReference type="GO" id="GO:0044716">
    <property type="term" value="F:8-oxo-GDP phosphatase activity"/>
    <property type="evidence" value="ECO:0007669"/>
    <property type="project" value="TreeGrafter"/>
</dbReference>
<dbReference type="InterPro" id="IPR000086">
    <property type="entry name" value="NUDIX_hydrolase_dom"/>
</dbReference>
<comment type="similarity">
    <text evidence="2">Belongs to the Nudix hydrolase family.</text>
</comment>
<dbReference type="AlphaFoldDB" id="A0A150QSL8"/>
<keyword evidence="1 2" id="KW-0378">Hydrolase</keyword>
<evidence type="ECO:0000313" key="5">
    <source>
        <dbReference type="Proteomes" id="UP000075635"/>
    </source>
</evidence>
<evidence type="ECO:0000313" key="4">
    <source>
        <dbReference type="EMBL" id="KYF70666.1"/>
    </source>
</evidence>
<dbReference type="InterPro" id="IPR015797">
    <property type="entry name" value="NUDIX_hydrolase-like_dom_sf"/>
</dbReference>
<comment type="caution">
    <text evidence="4">The sequence shown here is derived from an EMBL/GenBank/DDBJ whole genome shotgun (WGS) entry which is preliminary data.</text>
</comment>
<dbReference type="PANTHER" id="PTHR22769:SF56">
    <property type="entry name" value="8-OXO-DGDP PHOSPHATASE NUDT18"/>
    <property type="match status" value="1"/>
</dbReference>
<dbReference type="Pfam" id="PF00293">
    <property type="entry name" value="NUDIX"/>
    <property type="match status" value="1"/>
</dbReference>
<evidence type="ECO:0000259" key="3">
    <source>
        <dbReference type="PROSITE" id="PS51462"/>
    </source>
</evidence>
<dbReference type="Proteomes" id="UP000075635">
    <property type="component" value="Unassembled WGS sequence"/>
</dbReference>
<dbReference type="PROSITE" id="PS00893">
    <property type="entry name" value="NUDIX_BOX"/>
    <property type="match status" value="1"/>
</dbReference>
<evidence type="ECO:0000256" key="1">
    <source>
        <dbReference type="ARBA" id="ARBA00022801"/>
    </source>
</evidence>
<dbReference type="InterPro" id="IPR020084">
    <property type="entry name" value="NUDIX_hydrolase_CS"/>
</dbReference>
<sequence length="152" mass="16878">MSRSPIPTWCFAVVLVKLGNRFLLVHERKHDQLWYLPAGRVEPGETFAEAARREALEETGVPVQLQGILRIEHSPTSLQARVRVLFLARPAGDTPPKSEPDEHSLEARWVTLKEIKALPLRGPDVEPLCRDVLAGAPVFPLSLLGPEGEPLL</sequence>
<name>A0A150QSL8_SORCE</name>
<accession>A0A150QSL8</accession>
<dbReference type="PANTHER" id="PTHR22769">
    <property type="entry name" value="MUTT/NUDIX HYDROLASE"/>
    <property type="match status" value="1"/>
</dbReference>
<dbReference type="InterPro" id="IPR020476">
    <property type="entry name" value="Nudix_hydrolase"/>
</dbReference>
<dbReference type="SUPFAM" id="SSF55811">
    <property type="entry name" value="Nudix"/>
    <property type="match status" value="1"/>
</dbReference>
<proteinExistence type="inferred from homology"/>
<evidence type="ECO:0000256" key="2">
    <source>
        <dbReference type="RuleBase" id="RU003476"/>
    </source>
</evidence>
<dbReference type="GO" id="GO:0044715">
    <property type="term" value="F:8-oxo-dGDP phosphatase activity"/>
    <property type="evidence" value="ECO:0007669"/>
    <property type="project" value="TreeGrafter"/>
</dbReference>
<protein>
    <submittedName>
        <fullName evidence="4">NUDIX hydrolase</fullName>
    </submittedName>
</protein>
<gene>
    <name evidence="4" type="ORF">BE17_26395</name>
</gene>
<dbReference type="PRINTS" id="PR00502">
    <property type="entry name" value="NUDIXFAMILY"/>
</dbReference>
<dbReference type="EMBL" id="JEMB01003569">
    <property type="protein sequence ID" value="KYF70666.1"/>
    <property type="molecule type" value="Genomic_DNA"/>
</dbReference>
<dbReference type="PROSITE" id="PS51462">
    <property type="entry name" value="NUDIX"/>
    <property type="match status" value="1"/>
</dbReference>
<organism evidence="4 5">
    <name type="scientific">Sorangium cellulosum</name>
    <name type="common">Polyangium cellulosum</name>
    <dbReference type="NCBI Taxonomy" id="56"/>
    <lineage>
        <taxon>Bacteria</taxon>
        <taxon>Pseudomonadati</taxon>
        <taxon>Myxococcota</taxon>
        <taxon>Polyangia</taxon>
        <taxon>Polyangiales</taxon>
        <taxon>Polyangiaceae</taxon>
        <taxon>Sorangium</taxon>
    </lineage>
</organism>
<feature type="domain" description="Nudix hydrolase" evidence="3">
    <location>
        <begin position="5"/>
        <end position="133"/>
    </location>
</feature>
<dbReference type="Gene3D" id="3.90.79.10">
    <property type="entry name" value="Nucleoside Triphosphate Pyrophosphohydrolase"/>
    <property type="match status" value="1"/>
</dbReference>
<reference evidence="4 5" key="1">
    <citation type="submission" date="2014-02" db="EMBL/GenBank/DDBJ databases">
        <title>The small core and large imbalanced accessory genome model reveals a collaborative survival strategy of Sorangium cellulosum strains in nature.</title>
        <authorList>
            <person name="Han K."/>
            <person name="Peng R."/>
            <person name="Blom J."/>
            <person name="Li Y.-Z."/>
        </authorList>
    </citation>
    <scope>NUCLEOTIDE SEQUENCE [LARGE SCALE GENOMIC DNA]</scope>
    <source>
        <strain evidence="4 5">So0011-07</strain>
    </source>
</reference>